<dbReference type="InterPro" id="IPR022134">
    <property type="entry name" value="DUF3667"/>
</dbReference>
<organism evidence="2 3">
    <name type="scientific">Microcosmobacter mediterraneus</name>
    <dbReference type="NCBI Taxonomy" id="3075607"/>
    <lineage>
        <taxon>Bacteria</taxon>
        <taxon>Pseudomonadati</taxon>
        <taxon>Bacteroidota</taxon>
        <taxon>Flavobacteriia</taxon>
        <taxon>Flavobacteriales</taxon>
        <taxon>Flavobacteriaceae</taxon>
        <taxon>Microcosmobacter</taxon>
    </lineage>
</organism>
<gene>
    <name evidence="2" type="ORF">RM697_00060</name>
</gene>
<protein>
    <submittedName>
        <fullName evidence="2">DUF3667 domain-containing protein</fullName>
    </submittedName>
</protein>
<comment type="caution">
    <text evidence="2">The sequence shown here is derived from an EMBL/GenBank/DDBJ whole genome shotgun (WGS) entry which is preliminary data.</text>
</comment>
<evidence type="ECO:0000313" key="3">
    <source>
        <dbReference type="Proteomes" id="UP001259492"/>
    </source>
</evidence>
<dbReference type="EMBL" id="JAVRIA010000001">
    <property type="protein sequence ID" value="MDT0557016.1"/>
    <property type="molecule type" value="Genomic_DNA"/>
</dbReference>
<evidence type="ECO:0000313" key="2">
    <source>
        <dbReference type="EMBL" id="MDT0557016.1"/>
    </source>
</evidence>
<keyword evidence="1" id="KW-1133">Transmembrane helix</keyword>
<dbReference type="Proteomes" id="UP001259492">
    <property type="component" value="Unassembled WGS sequence"/>
</dbReference>
<keyword evidence="1" id="KW-0812">Transmembrane</keyword>
<dbReference type="RefSeq" id="WP_311426457.1">
    <property type="nucleotide sequence ID" value="NZ_JAVRIA010000001.1"/>
</dbReference>
<proteinExistence type="predicted"/>
<feature type="transmembrane region" description="Helical" evidence="1">
    <location>
        <begin position="129"/>
        <end position="149"/>
    </location>
</feature>
<feature type="transmembrane region" description="Helical" evidence="1">
    <location>
        <begin position="220"/>
        <end position="248"/>
    </location>
</feature>
<keyword evidence="3" id="KW-1185">Reference proteome</keyword>
<evidence type="ECO:0000256" key="1">
    <source>
        <dbReference type="SAM" id="Phobius"/>
    </source>
</evidence>
<feature type="transmembrane region" description="Helical" evidence="1">
    <location>
        <begin position="189"/>
        <end position="208"/>
    </location>
</feature>
<feature type="transmembrane region" description="Helical" evidence="1">
    <location>
        <begin position="77"/>
        <end position="95"/>
    </location>
</feature>
<keyword evidence="1" id="KW-0472">Membrane</keyword>
<accession>A0ABU2YFQ4</accession>
<sequence>MICENCNTALSNERYCPQCGARVIRNRLTLKTLFAQLNREFLSLDNKLIRTFIDLLIKPQNVIVGYIEGLRKKYVDAIPYLALSITLLGFQFLIFKEFFPEVMTTDFTQTGNAQIDEFNAKINEYVFDYLGIITIVTLPILAFFTYLLFSGNKNYNFTEHIVMNIYITSQYTITTALITIVGLSLGLPFTWLITFTSLFSYGYVIYGFMKIYDMSILNSFFRILLALIMQILIITILVFAVGIVYGMLHPELFKPIQ</sequence>
<feature type="transmembrane region" description="Helical" evidence="1">
    <location>
        <begin position="161"/>
        <end position="183"/>
    </location>
</feature>
<reference evidence="2 3" key="1">
    <citation type="submission" date="2023-09" db="EMBL/GenBank/DDBJ databases">
        <authorList>
            <person name="Rey-Velasco X."/>
        </authorList>
    </citation>
    <scope>NUCLEOTIDE SEQUENCE [LARGE SCALE GENOMIC DNA]</scope>
    <source>
        <strain evidence="2 3">W332</strain>
    </source>
</reference>
<name>A0ABU2YFQ4_9FLAO</name>
<dbReference type="Pfam" id="PF12412">
    <property type="entry name" value="DUF3667"/>
    <property type="match status" value="1"/>
</dbReference>